<feature type="coiled-coil region" evidence="1">
    <location>
        <begin position="266"/>
        <end position="322"/>
    </location>
</feature>
<dbReference type="AlphaFoldDB" id="A0A9N8ZRQ8"/>
<sequence>MPTRTRNAAPITIEEVEKYIEEIKKEPGKTKKNFKQDSGYGDTPLEAGGYKYLLDEINELQKGIGLLGKEKQTLTTERDNALQEIARLKNHTCSTSGIDDYFIKNLRQQLDQARREKNQAEENLQTEREVQAQARQEINSKVEEIEANKNQIVGLTNEKNEFQEQLKKLTAKNTDLETDLAAETRAKGEVKSNLTNTQKELENRTKEVNNSQEQINTLNNQLKNTLQSLYDLQNENKELVKRPLLVDYQKLQVSLAEAQDYLTAEREKAAEALKSYKEQAEQINTKLTAENAELTENLTKYRTELEEKVVENETLTANLEEAE</sequence>
<evidence type="ECO:0000256" key="1">
    <source>
        <dbReference type="SAM" id="Coils"/>
    </source>
</evidence>
<comment type="caution">
    <text evidence="2">The sequence shown here is derived from an EMBL/GenBank/DDBJ whole genome shotgun (WGS) entry which is preliminary data.</text>
</comment>
<name>A0A9N8ZRQ8_9GLOM</name>
<feature type="coiled-coil region" evidence="1">
    <location>
        <begin position="71"/>
        <end position="242"/>
    </location>
</feature>
<feature type="non-terminal residue" evidence="2">
    <location>
        <position position="323"/>
    </location>
</feature>
<accession>A0A9N8ZRQ8</accession>
<organism evidence="2 3">
    <name type="scientific">Ambispora gerdemannii</name>
    <dbReference type="NCBI Taxonomy" id="144530"/>
    <lineage>
        <taxon>Eukaryota</taxon>
        <taxon>Fungi</taxon>
        <taxon>Fungi incertae sedis</taxon>
        <taxon>Mucoromycota</taxon>
        <taxon>Glomeromycotina</taxon>
        <taxon>Glomeromycetes</taxon>
        <taxon>Archaeosporales</taxon>
        <taxon>Ambisporaceae</taxon>
        <taxon>Ambispora</taxon>
    </lineage>
</organism>
<protein>
    <submittedName>
        <fullName evidence="2">9733_t:CDS:1</fullName>
    </submittedName>
</protein>
<keyword evidence="1" id="KW-0175">Coiled coil</keyword>
<evidence type="ECO:0000313" key="2">
    <source>
        <dbReference type="EMBL" id="CAG8504613.1"/>
    </source>
</evidence>
<dbReference type="Proteomes" id="UP000789831">
    <property type="component" value="Unassembled WGS sequence"/>
</dbReference>
<proteinExistence type="predicted"/>
<keyword evidence="3" id="KW-1185">Reference proteome</keyword>
<evidence type="ECO:0000313" key="3">
    <source>
        <dbReference type="Proteomes" id="UP000789831"/>
    </source>
</evidence>
<reference evidence="2" key="1">
    <citation type="submission" date="2021-06" db="EMBL/GenBank/DDBJ databases">
        <authorList>
            <person name="Kallberg Y."/>
            <person name="Tangrot J."/>
            <person name="Rosling A."/>
        </authorList>
    </citation>
    <scope>NUCLEOTIDE SEQUENCE</scope>
    <source>
        <strain evidence="2">MT106</strain>
    </source>
</reference>
<gene>
    <name evidence="2" type="ORF">AGERDE_LOCUS4425</name>
</gene>
<dbReference type="EMBL" id="CAJVPL010000506">
    <property type="protein sequence ID" value="CAG8504613.1"/>
    <property type="molecule type" value="Genomic_DNA"/>
</dbReference>